<evidence type="ECO:0000256" key="5">
    <source>
        <dbReference type="RuleBase" id="RU365031"/>
    </source>
</evidence>
<evidence type="ECO:0000256" key="4">
    <source>
        <dbReference type="ARBA" id="ARBA00023315"/>
    </source>
</evidence>
<dbReference type="PANTHER" id="PTHR11104">
    <property type="entry name" value="AMINOGLYCOSIDE N3-ACETYLTRANSFERASE"/>
    <property type="match status" value="1"/>
</dbReference>
<dbReference type="EC" id="2.3.1.-" evidence="5"/>
<gene>
    <name evidence="6" type="primary">yokD</name>
    <name evidence="6" type="ORF">Poly51_32030</name>
</gene>
<comment type="similarity">
    <text evidence="1 5">Belongs to the antibiotic N-acetyltransferase family.</text>
</comment>
<evidence type="ECO:0000256" key="3">
    <source>
        <dbReference type="ARBA" id="ARBA00022679"/>
    </source>
</evidence>
<keyword evidence="3 5" id="KW-0808">Transferase</keyword>
<dbReference type="InterPro" id="IPR028345">
    <property type="entry name" value="Antibiotic_NAT-like"/>
</dbReference>
<evidence type="ECO:0000256" key="2">
    <source>
        <dbReference type="ARBA" id="ARBA00012882"/>
    </source>
</evidence>
<dbReference type="OrthoDB" id="7330654at2"/>
<dbReference type="GO" id="GO:0046353">
    <property type="term" value="F:aminoglycoside 3-N-acetyltransferase activity"/>
    <property type="evidence" value="ECO:0007669"/>
    <property type="project" value="UniProtKB-EC"/>
</dbReference>
<evidence type="ECO:0000256" key="1">
    <source>
        <dbReference type="ARBA" id="ARBA00006383"/>
    </source>
</evidence>
<dbReference type="AlphaFoldDB" id="A0A5C6F1L7"/>
<dbReference type="Pfam" id="PF02522">
    <property type="entry name" value="Antibiotic_NAT"/>
    <property type="match status" value="1"/>
</dbReference>
<accession>A0A5C6F1L7</accession>
<keyword evidence="5" id="KW-0046">Antibiotic resistance</keyword>
<organism evidence="6 7">
    <name type="scientific">Rubripirellula tenax</name>
    <dbReference type="NCBI Taxonomy" id="2528015"/>
    <lineage>
        <taxon>Bacteria</taxon>
        <taxon>Pseudomonadati</taxon>
        <taxon>Planctomycetota</taxon>
        <taxon>Planctomycetia</taxon>
        <taxon>Pirellulales</taxon>
        <taxon>Pirellulaceae</taxon>
        <taxon>Rubripirellula</taxon>
    </lineage>
</organism>
<dbReference type="PANTHER" id="PTHR11104:SF0">
    <property type="entry name" value="SPBETA PROPHAGE-DERIVED AMINOGLYCOSIDE N(3')-ACETYLTRANSFERASE-LIKE PROTEIN YOKD"/>
    <property type="match status" value="1"/>
</dbReference>
<name>A0A5C6F1L7_9BACT</name>
<keyword evidence="7" id="KW-1185">Reference proteome</keyword>
<dbReference type="EMBL" id="SJPW01000004">
    <property type="protein sequence ID" value="TWU54484.1"/>
    <property type="molecule type" value="Genomic_DNA"/>
</dbReference>
<proteinExistence type="inferred from homology"/>
<sequence length="300" mass="33126">MSSLKYRLKRRLKAIHRYISSPHLGPQALSAHFEELGLRRGGIVLVHSSLSSLGYVPGGAHSVIEALIKYLGNEGTLMMPAHTWIEVNRGKRSFSQNQDPTHVGHIAETFRRWPGVVRSAHPTHSVTALGPLASQLTHGHLEAESPCGENTPYGRMMENDGQIFLLGVELKRNTCFHSVEAIADVPYLLKPTKDEFDIELTTGELKKSLVRCHQRAIPSRFNAFKNPLSQSGCLREAKLGHGSSIVIDALPFRDFMLKALEMDPDVLLDRSSTSFGTLVELCTGTPSTMRRPSESKHSSG</sequence>
<dbReference type="GO" id="GO:0046677">
    <property type="term" value="P:response to antibiotic"/>
    <property type="evidence" value="ECO:0007669"/>
    <property type="project" value="UniProtKB-KW"/>
</dbReference>
<comment type="caution">
    <text evidence="6">The sequence shown here is derived from an EMBL/GenBank/DDBJ whole genome shotgun (WGS) entry which is preliminary data.</text>
</comment>
<protein>
    <recommendedName>
        <fullName evidence="2 5">Aminoglycoside N(3)-acetyltransferase</fullName>
        <ecNumber evidence="5">2.3.1.-</ecNumber>
    </recommendedName>
</protein>
<reference evidence="6 7" key="1">
    <citation type="submission" date="2019-02" db="EMBL/GenBank/DDBJ databases">
        <title>Deep-cultivation of Planctomycetes and their phenomic and genomic characterization uncovers novel biology.</title>
        <authorList>
            <person name="Wiegand S."/>
            <person name="Jogler M."/>
            <person name="Boedeker C."/>
            <person name="Pinto D."/>
            <person name="Vollmers J."/>
            <person name="Rivas-Marin E."/>
            <person name="Kohn T."/>
            <person name="Peeters S.H."/>
            <person name="Heuer A."/>
            <person name="Rast P."/>
            <person name="Oberbeckmann S."/>
            <person name="Bunk B."/>
            <person name="Jeske O."/>
            <person name="Meyerdierks A."/>
            <person name="Storesund J.E."/>
            <person name="Kallscheuer N."/>
            <person name="Luecker S."/>
            <person name="Lage O.M."/>
            <person name="Pohl T."/>
            <person name="Merkel B.J."/>
            <person name="Hornburger P."/>
            <person name="Mueller R.-W."/>
            <person name="Bruemmer F."/>
            <person name="Labrenz M."/>
            <person name="Spormann A.M."/>
            <person name="Op Den Camp H."/>
            <person name="Overmann J."/>
            <person name="Amann R."/>
            <person name="Jetten M.S.M."/>
            <person name="Mascher T."/>
            <person name="Medema M.H."/>
            <person name="Devos D.P."/>
            <person name="Kaster A.-K."/>
            <person name="Ovreas L."/>
            <person name="Rohde M."/>
            <person name="Galperin M.Y."/>
            <person name="Jogler C."/>
        </authorList>
    </citation>
    <scope>NUCLEOTIDE SEQUENCE [LARGE SCALE GENOMIC DNA]</scope>
    <source>
        <strain evidence="6 7">Poly51</strain>
    </source>
</reference>
<dbReference type="Proteomes" id="UP000318288">
    <property type="component" value="Unassembled WGS sequence"/>
</dbReference>
<evidence type="ECO:0000313" key="7">
    <source>
        <dbReference type="Proteomes" id="UP000318288"/>
    </source>
</evidence>
<keyword evidence="4 5" id="KW-0012">Acyltransferase</keyword>
<dbReference type="RefSeq" id="WP_146458700.1">
    <property type="nucleotide sequence ID" value="NZ_SJPW01000004.1"/>
</dbReference>
<comment type="catalytic activity">
    <reaction evidence="5">
        <text>a 2-deoxystreptamine antibiotic + acetyl-CoA = an N(3)-acetyl-2-deoxystreptamine antibiotic + CoA + H(+)</text>
        <dbReference type="Rhea" id="RHEA:12665"/>
        <dbReference type="ChEBI" id="CHEBI:15378"/>
        <dbReference type="ChEBI" id="CHEBI:57287"/>
        <dbReference type="ChEBI" id="CHEBI:57288"/>
        <dbReference type="ChEBI" id="CHEBI:57921"/>
        <dbReference type="ChEBI" id="CHEBI:77452"/>
        <dbReference type="EC" id="2.3.1.81"/>
    </reaction>
</comment>
<dbReference type="SUPFAM" id="SSF110710">
    <property type="entry name" value="TTHA0583/YokD-like"/>
    <property type="match status" value="1"/>
</dbReference>
<evidence type="ECO:0000313" key="6">
    <source>
        <dbReference type="EMBL" id="TWU54484.1"/>
    </source>
</evidence>
<dbReference type="InterPro" id="IPR003679">
    <property type="entry name" value="Amioglycoside_AcTrfase"/>
</dbReference>